<evidence type="ECO:0000313" key="1">
    <source>
        <dbReference type="EMBL" id="GGC62054.1"/>
    </source>
</evidence>
<dbReference type="SUPFAM" id="SSF53383">
    <property type="entry name" value="PLP-dependent transferases"/>
    <property type="match status" value="1"/>
</dbReference>
<dbReference type="InterPro" id="IPR015424">
    <property type="entry name" value="PyrdxlP-dep_Trfase"/>
</dbReference>
<organism evidence="1 2">
    <name type="scientific">Undibacterium terreum</name>
    <dbReference type="NCBI Taxonomy" id="1224302"/>
    <lineage>
        <taxon>Bacteria</taxon>
        <taxon>Pseudomonadati</taxon>
        <taxon>Pseudomonadota</taxon>
        <taxon>Betaproteobacteria</taxon>
        <taxon>Burkholderiales</taxon>
        <taxon>Oxalobacteraceae</taxon>
        <taxon>Undibacterium</taxon>
    </lineage>
</organism>
<reference evidence="1" key="2">
    <citation type="submission" date="2020-09" db="EMBL/GenBank/DDBJ databases">
        <authorList>
            <person name="Sun Q."/>
            <person name="Zhou Y."/>
        </authorList>
    </citation>
    <scope>NUCLEOTIDE SEQUENCE</scope>
    <source>
        <strain evidence="1">CGMCC 1.10998</strain>
    </source>
</reference>
<gene>
    <name evidence="1" type="ORF">GCM10011396_06160</name>
</gene>
<name>A0A916XBN8_9BURK</name>
<reference evidence="1" key="1">
    <citation type="journal article" date="2014" name="Int. J. Syst. Evol. Microbiol.">
        <title>Complete genome sequence of Corynebacterium casei LMG S-19264T (=DSM 44701T), isolated from a smear-ripened cheese.</title>
        <authorList>
            <consortium name="US DOE Joint Genome Institute (JGI-PGF)"/>
            <person name="Walter F."/>
            <person name="Albersmeier A."/>
            <person name="Kalinowski J."/>
            <person name="Ruckert C."/>
        </authorList>
    </citation>
    <scope>NUCLEOTIDE SEQUENCE</scope>
    <source>
        <strain evidence="1">CGMCC 1.10998</strain>
    </source>
</reference>
<keyword evidence="2" id="KW-1185">Reference proteome</keyword>
<sequence length="508" mass="54892">MIVSVPAYVLPDTAALLVSGGDERIALDTFHQKNKYGCRATYTNGLVGFGSCTASGISAEGFAAAERLRARIAGELRHFSPVEVYRREMRRMRRAVLDLCGLSGTATDLIFAASGTDIHLIAAQLASTLSDAPLHIIMVCAEESGSGVPHALGGRHFSAATASSLNAGKGEPIAAHAIAGVSHVALRNAQGAARDLADIDADVSGQAQAAISAGQHVLLVVTDVSKTGCIAPSPQCAIQLQHQYRRRLHVLVDACQWRITHSSLRAYLEQGFMVAITGSKFASGPSFSGALLLPDAMRQLLHGKDLTAAIHNYSIRDDWPEYYLAAHSLEPDFNFGLLLRWEVALHELRAFYAIPEARARYFMQRFSARVLQRLNEDDCFEVLDSTALDRQALGHIAGWDEIPGIMAFVIYKPGKGAHGSDRQALSRAQTRQVYERLQDPQYPHISPYLFQLGQPVECGERGGVPVTALRLCISARLVAQAVGDMHGDGGDAVIEQAMLCLDEIVAMI</sequence>
<accession>A0A916XBN8</accession>
<dbReference type="AlphaFoldDB" id="A0A916XBN8"/>
<dbReference type="RefSeq" id="WP_188564502.1">
    <property type="nucleotide sequence ID" value="NZ_BMED01000001.1"/>
</dbReference>
<comment type="caution">
    <text evidence="1">The sequence shown here is derived from an EMBL/GenBank/DDBJ whole genome shotgun (WGS) entry which is preliminary data.</text>
</comment>
<protein>
    <submittedName>
        <fullName evidence="1">Uncharacterized protein</fullName>
    </submittedName>
</protein>
<evidence type="ECO:0000313" key="2">
    <source>
        <dbReference type="Proteomes" id="UP000637423"/>
    </source>
</evidence>
<dbReference type="Proteomes" id="UP000637423">
    <property type="component" value="Unassembled WGS sequence"/>
</dbReference>
<proteinExistence type="predicted"/>
<dbReference type="EMBL" id="BMED01000001">
    <property type="protein sequence ID" value="GGC62054.1"/>
    <property type="molecule type" value="Genomic_DNA"/>
</dbReference>